<evidence type="ECO:0000313" key="12">
    <source>
        <dbReference type="Proteomes" id="UP000269883"/>
    </source>
</evidence>
<dbReference type="EMBL" id="AP017378">
    <property type="protein sequence ID" value="BBD09405.1"/>
    <property type="molecule type" value="Genomic_DNA"/>
</dbReference>
<evidence type="ECO:0000259" key="10">
    <source>
        <dbReference type="Pfam" id="PF01618"/>
    </source>
</evidence>
<evidence type="ECO:0000256" key="7">
    <source>
        <dbReference type="ARBA" id="ARBA00022989"/>
    </source>
</evidence>
<keyword evidence="6" id="KW-0283">Flagellar rotation</keyword>
<evidence type="ECO:0000256" key="6">
    <source>
        <dbReference type="ARBA" id="ARBA00022779"/>
    </source>
</evidence>
<dbReference type="PANTHER" id="PTHR30433:SF2">
    <property type="entry name" value="MOTILITY PROTEIN A"/>
    <property type="match status" value="1"/>
</dbReference>
<dbReference type="GO" id="GO:0006935">
    <property type="term" value="P:chemotaxis"/>
    <property type="evidence" value="ECO:0007669"/>
    <property type="project" value="InterPro"/>
</dbReference>
<dbReference type="Pfam" id="PF01618">
    <property type="entry name" value="MotA_ExbB"/>
    <property type="match status" value="1"/>
</dbReference>
<feature type="domain" description="MotA/TolQ/ExbB proton channel" evidence="10">
    <location>
        <begin position="100"/>
        <end position="218"/>
    </location>
</feature>
<evidence type="ECO:0000313" key="11">
    <source>
        <dbReference type="EMBL" id="BBD09405.1"/>
    </source>
</evidence>
<dbReference type="GO" id="GO:0005886">
    <property type="term" value="C:plasma membrane"/>
    <property type="evidence" value="ECO:0007669"/>
    <property type="project" value="UniProtKB-SubCell"/>
</dbReference>
<evidence type="ECO:0000256" key="4">
    <source>
        <dbReference type="ARBA" id="ARBA00022475"/>
    </source>
</evidence>
<dbReference type="OrthoDB" id="9806929at2"/>
<keyword evidence="4" id="KW-1003">Cell membrane</keyword>
<comment type="subcellular location">
    <subcellularLocation>
        <location evidence="1">Cell membrane</location>
        <topology evidence="1">Multi-pass membrane protein</topology>
    </subcellularLocation>
</comment>
<evidence type="ECO:0000256" key="9">
    <source>
        <dbReference type="SAM" id="Phobius"/>
    </source>
</evidence>
<evidence type="ECO:0000256" key="3">
    <source>
        <dbReference type="ARBA" id="ARBA00022448"/>
    </source>
</evidence>
<name>A0A2Z6B1Q5_9BACT</name>
<evidence type="ECO:0000256" key="1">
    <source>
        <dbReference type="ARBA" id="ARBA00004651"/>
    </source>
</evidence>
<keyword evidence="12" id="KW-1185">Reference proteome</keyword>
<evidence type="ECO:0000256" key="2">
    <source>
        <dbReference type="ARBA" id="ARBA00008038"/>
    </source>
</evidence>
<protein>
    <submittedName>
        <fullName evidence="11">Chemotaxis protein PomA</fullName>
    </submittedName>
</protein>
<feature type="transmembrane region" description="Helical" evidence="9">
    <location>
        <begin position="28"/>
        <end position="48"/>
    </location>
</feature>
<feature type="transmembrane region" description="Helical" evidence="9">
    <location>
        <begin position="177"/>
        <end position="199"/>
    </location>
</feature>
<gene>
    <name evidence="11" type="primary">pomA</name>
    <name evidence="11" type="ORF">DFE_2679</name>
</gene>
<dbReference type="PROSITE" id="PS01307">
    <property type="entry name" value="MOTA"/>
    <property type="match status" value="1"/>
</dbReference>
<dbReference type="InterPro" id="IPR047055">
    <property type="entry name" value="MotA-like"/>
</dbReference>
<dbReference type="GO" id="GO:0071978">
    <property type="term" value="P:bacterial-type flagellum-dependent swarming motility"/>
    <property type="evidence" value="ECO:0007669"/>
    <property type="project" value="InterPro"/>
</dbReference>
<dbReference type="Proteomes" id="UP000269883">
    <property type="component" value="Chromosome"/>
</dbReference>
<evidence type="ECO:0000256" key="8">
    <source>
        <dbReference type="ARBA" id="ARBA00023136"/>
    </source>
</evidence>
<dbReference type="AlphaFoldDB" id="A0A2Z6B1Q5"/>
<proteinExistence type="inferred from homology"/>
<keyword evidence="3" id="KW-0813">Transport</keyword>
<comment type="similarity">
    <text evidence="2">Belongs to the MotA family.</text>
</comment>
<organism evidence="11 12">
    <name type="scientific">Desulfovibrio ferrophilus</name>
    <dbReference type="NCBI Taxonomy" id="241368"/>
    <lineage>
        <taxon>Bacteria</taxon>
        <taxon>Pseudomonadati</taxon>
        <taxon>Thermodesulfobacteriota</taxon>
        <taxon>Desulfovibrionia</taxon>
        <taxon>Desulfovibrionales</taxon>
        <taxon>Desulfovibrionaceae</taxon>
        <taxon>Desulfovibrio</taxon>
    </lineage>
</organism>
<dbReference type="RefSeq" id="WP_126380334.1">
    <property type="nucleotide sequence ID" value="NZ_AP017378.1"/>
</dbReference>
<reference evidence="11 12" key="1">
    <citation type="journal article" date="2018" name="Sci. Adv.">
        <title>Multi-heme cytochromes provide a pathway for survival in energy-limited environments.</title>
        <authorList>
            <person name="Deng X."/>
            <person name="Dohmae N."/>
            <person name="Nealson K.H."/>
            <person name="Hashimoto K."/>
            <person name="Okamoto A."/>
        </authorList>
    </citation>
    <scope>NUCLEOTIDE SEQUENCE [LARGE SCALE GENOMIC DNA]</scope>
    <source>
        <strain evidence="11 12">IS5</strain>
    </source>
</reference>
<evidence type="ECO:0000256" key="5">
    <source>
        <dbReference type="ARBA" id="ARBA00022692"/>
    </source>
</evidence>
<sequence length="254" mass="27309">MDLATVIGLVLSLGLVAAAIVTGGSPVVFISVPSLLIVVGGTIGATMVNYPLDKILGTVGVLKKTFFSSLESPADIIEKFMDYANRARREGILSLEPVIKQLDDFYLRKGLQLTVDGLEPQTIQEILETEIAYLEARHEVGAEISATLGMFAPAMGMIGTVIGLVQMLQTMDDPSSIGPAMAVALITTFYGAVLANLVFNPMAGKLKTRSKEEVLLKEMVMQGILSISKGENPRIIEEKLSSFLPPRDRKQEVG</sequence>
<keyword evidence="5 9" id="KW-0812">Transmembrane</keyword>
<dbReference type="KEGG" id="dfl:DFE_2679"/>
<dbReference type="PANTHER" id="PTHR30433">
    <property type="entry name" value="CHEMOTAXIS PROTEIN MOTA"/>
    <property type="match status" value="1"/>
</dbReference>
<dbReference type="InterPro" id="IPR002898">
    <property type="entry name" value="MotA_ExbB_proton_chnl"/>
</dbReference>
<dbReference type="InterPro" id="IPR000540">
    <property type="entry name" value="Flag_MotA_CS"/>
</dbReference>
<keyword evidence="8 9" id="KW-0472">Membrane</keyword>
<keyword evidence="7 9" id="KW-1133">Transmembrane helix</keyword>
<accession>A0A2Z6B1Q5</accession>
<feature type="transmembrane region" description="Helical" evidence="9">
    <location>
        <begin position="144"/>
        <end position="165"/>
    </location>
</feature>